<gene>
    <name evidence="1" type="ORF">AVEN_155104_1</name>
</gene>
<sequence length="110" mass="12247">MILNSIAQSKTAFVLTLHLAGDSNLDVKLCPATTCIWLANPRLACFKHGKGFFSRNFNRSPLCWQLQYLAHSVDRIPSEYHPPGLQQEPVLLSIPVPRTACIPYRSAVQG</sequence>
<evidence type="ECO:0000313" key="1">
    <source>
        <dbReference type="EMBL" id="GBL75829.1"/>
    </source>
</evidence>
<protein>
    <submittedName>
        <fullName evidence="1">Uncharacterized protein</fullName>
    </submittedName>
</protein>
<dbReference type="EMBL" id="BGPR01000008">
    <property type="protein sequence ID" value="GBL75829.1"/>
    <property type="molecule type" value="Genomic_DNA"/>
</dbReference>
<dbReference type="AlphaFoldDB" id="A0A4Y2A8W2"/>
<name>A0A4Y2A8W2_ARAVE</name>
<evidence type="ECO:0000313" key="2">
    <source>
        <dbReference type="Proteomes" id="UP000499080"/>
    </source>
</evidence>
<keyword evidence="2" id="KW-1185">Reference proteome</keyword>
<proteinExistence type="predicted"/>
<dbReference type="Proteomes" id="UP000499080">
    <property type="component" value="Unassembled WGS sequence"/>
</dbReference>
<comment type="caution">
    <text evidence="1">The sequence shown here is derived from an EMBL/GenBank/DDBJ whole genome shotgun (WGS) entry which is preliminary data.</text>
</comment>
<accession>A0A4Y2A8W2</accession>
<organism evidence="1 2">
    <name type="scientific">Araneus ventricosus</name>
    <name type="common">Orbweaver spider</name>
    <name type="synonym">Epeira ventricosa</name>
    <dbReference type="NCBI Taxonomy" id="182803"/>
    <lineage>
        <taxon>Eukaryota</taxon>
        <taxon>Metazoa</taxon>
        <taxon>Ecdysozoa</taxon>
        <taxon>Arthropoda</taxon>
        <taxon>Chelicerata</taxon>
        <taxon>Arachnida</taxon>
        <taxon>Araneae</taxon>
        <taxon>Araneomorphae</taxon>
        <taxon>Entelegynae</taxon>
        <taxon>Araneoidea</taxon>
        <taxon>Araneidae</taxon>
        <taxon>Araneus</taxon>
    </lineage>
</organism>
<reference evidence="1 2" key="1">
    <citation type="journal article" date="2019" name="Sci. Rep.">
        <title>Orb-weaving spider Araneus ventricosus genome elucidates the spidroin gene catalogue.</title>
        <authorList>
            <person name="Kono N."/>
            <person name="Nakamura H."/>
            <person name="Ohtoshi R."/>
            <person name="Moran D.A.P."/>
            <person name="Shinohara A."/>
            <person name="Yoshida Y."/>
            <person name="Fujiwara M."/>
            <person name="Mori M."/>
            <person name="Tomita M."/>
            <person name="Arakawa K."/>
        </authorList>
    </citation>
    <scope>NUCLEOTIDE SEQUENCE [LARGE SCALE GENOMIC DNA]</scope>
</reference>